<comment type="caution">
    <text evidence="2">The sequence shown here is derived from an EMBL/GenBank/DDBJ whole genome shotgun (WGS) entry which is preliminary data.</text>
</comment>
<evidence type="ECO:0000313" key="2">
    <source>
        <dbReference type="EMBL" id="GIX81542.1"/>
    </source>
</evidence>
<reference evidence="2 3" key="1">
    <citation type="submission" date="2021-06" db="EMBL/GenBank/DDBJ databases">
        <title>Caerostris extrusa draft genome.</title>
        <authorList>
            <person name="Kono N."/>
            <person name="Arakawa K."/>
        </authorList>
    </citation>
    <scope>NUCLEOTIDE SEQUENCE [LARGE SCALE GENOMIC DNA]</scope>
</reference>
<dbReference type="Proteomes" id="UP001054945">
    <property type="component" value="Unassembled WGS sequence"/>
</dbReference>
<keyword evidence="3" id="KW-1185">Reference proteome</keyword>
<feature type="region of interest" description="Disordered" evidence="1">
    <location>
        <begin position="15"/>
        <end position="35"/>
    </location>
</feature>
<evidence type="ECO:0000313" key="3">
    <source>
        <dbReference type="Proteomes" id="UP001054945"/>
    </source>
</evidence>
<evidence type="ECO:0000256" key="1">
    <source>
        <dbReference type="SAM" id="MobiDB-lite"/>
    </source>
</evidence>
<accession>A0AAV4NA24</accession>
<dbReference type="EMBL" id="BPLR01003139">
    <property type="protein sequence ID" value="GIX81542.1"/>
    <property type="molecule type" value="Genomic_DNA"/>
</dbReference>
<sequence>MTPFQRNRAKWPSISVHTGLDPLPPMHSSALDDPTFDMKVSDASRETAEGSRKNAYDFLFPILRSYPRSSKIEKQKYLRGSESRAIFLGPTRRKKYSKT</sequence>
<gene>
    <name evidence="2" type="ORF">CEXT_153451</name>
</gene>
<proteinExistence type="predicted"/>
<organism evidence="2 3">
    <name type="scientific">Caerostris extrusa</name>
    <name type="common">Bark spider</name>
    <name type="synonym">Caerostris bankana</name>
    <dbReference type="NCBI Taxonomy" id="172846"/>
    <lineage>
        <taxon>Eukaryota</taxon>
        <taxon>Metazoa</taxon>
        <taxon>Ecdysozoa</taxon>
        <taxon>Arthropoda</taxon>
        <taxon>Chelicerata</taxon>
        <taxon>Arachnida</taxon>
        <taxon>Araneae</taxon>
        <taxon>Araneomorphae</taxon>
        <taxon>Entelegynae</taxon>
        <taxon>Araneoidea</taxon>
        <taxon>Araneidae</taxon>
        <taxon>Caerostris</taxon>
    </lineage>
</organism>
<protein>
    <submittedName>
        <fullName evidence="2">Uncharacterized protein</fullName>
    </submittedName>
</protein>
<dbReference type="AlphaFoldDB" id="A0AAV4NA24"/>
<name>A0AAV4NA24_CAEEX</name>